<dbReference type="Pfam" id="PF00753">
    <property type="entry name" value="Lactamase_B"/>
    <property type="match status" value="1"/>
</dbReference>
<evidence type="ECO:0000256" key="4">
    <source>
        <dbReference type="ARBA" id="ARBA00022833"/>
    </source>
</evidence>
<evidence type="ECO:0000256" key="3">
    <source>
        <dbReference type="ARBA" id="ARBA00022801"/>
    </source>
</evidence>
<name>A0ABW2I7M6_9BURK</name>
<dbReference type="RefSeq" id="WP_382270036.1">
    <property type="nucleotide sequence ID" value="NZ_JBHTBU010000001.1"/>
</dbReference>
<keyword evidence="4" id="KW-0862">Zinc</keyword>
<protein>
    <submittedName>
        <fullName evidence="7">MBL fold metallo-hydrolase</fullName>
    </submittedName>
</protein>
<dbReference type="EMBL" id="JBHTBU010000001">
    <property type="protein sequence ID" value="MFC7286865.1"/>
    <property type="molecule type" value="Genomic_DNA"/>
</dbReference>
<comment type="caution">
    <text evidence="7">The sequence shown here is derived from an EMBL/GenBank/DDBJ whole genome shotgun (WGS) entry which is preliminary data.</text>
</comment>
<dbReference type="Proteomes" id="UP001596542">
    <property type="component" value="Unassembled WGS sequence"/>
</dbReference>
<reference evidence="8" key="1">
    <citation type="journal article" date="2019" name="Int. J. Syst. Evol. Microbiol.">
        <title>The Global Catalogue of Microorganisms (GCM) 10K type strain sequencing project: providing services to taxonomists for standard genome sequencing and annotation.</title>
        <authorList>
            <consortium name="The Broad Institute Genomics Platform"/>
            <consortium name="The Broad Institute Genome Sequencing Center for Infectious Disease"/>
            <person name="Wu L."/>
            <person name="Ma J."/>
        </authorList>
    </citation>
    <scope>NUCLEOTIDE SEQUENCE [LARGE SCALE GENOMIC DNA]</scope>
    <source>
        <strain evidence="8">KACC 12508</strain>
    </source>
</reference>
<keyword evidence="5" id="KW-0732">Signal</keyword>
<accession>A0ABW2I7M6</accession>
<proteinExistence type="inferred from homology"/>
<dbReference type="InterPro" id="IPR036866">
    <property type="entry name" value="RibonucZ/Hydroxyglut_hydro"/>
</dbReference>
<dbReference type="SUPFAM" id="SSF56281">
    <property type="entry name" value="Metallo-hydrolase/oxidoreductase"/>
    <property type="match status" value="1"/>
</dbReference>
<dbReference type="InterPro" id="IPR051013">
    <property type="entry name" value="MBL_superfamily_lactonases"/>
</dbReference>
<dbReference type="Gene3D" id="3.60.15.10">
    <property type="entry name" value="Ribonuclease Z/Hydroxyacylglutathione hydrolase-like"/>
    <property type="match status" value="1"/>
</dbReference>
<keyword evidence="3" id="KW-0378">Hydrolase</keyword>
<feature type="domain" description="Metallo-beta-lactamase" evidence="6">
    <location>
        <begin position="89"/>
        <end position="293"/>
    </location>
</feature>
<evidence type="ECO:0000313" key="8">
    <source>
        <dbReference type="Proteomes" id="UP001596542"/>
    </source>
</evidence>
<dbReference type="SMART" id="SM00849">
    <property type="entry name" value="Lactamase_B"/>
    <property type="match status" value="1"/>
</dbReference>
<keyword evidence="2" id="KW-0479">Metal-binding</keyword>
<feature type="chain" id="PRO_5047265444" evidence="5">
    <location>
        <begin position="29"/>
        <end position="320"/>
    </location>
</feature>
<keyword evidence="8" id="KW-1185">Reference proteome</keyword>
<dbReference type="InterPro" id="IPR001279">
    <property type="entry name" value="Metallo-B-lactamas"/>
</dbReference>
<feature type="signal peptide" evidence="5">
    <location>
        <begin position="1"/>
        <end position="28"/>
    </location>
</feature>
<dbReference type="PANTHER" id="PTHR42978">
    <property type="entry name" value="QUORUM-QUENCHING LACTONASE YTNP-RELATED-RELATED"/>
    <property type="match status" value="1"/>
</dbReference>
<evidence type="ECO:0000259" key="6">
    <source>
        <dbReference type="SMART" id="SM00849"/>
    </source>
</evidence>
<evidence type="ECO:0000313" key="7">
    <source>
        <dbReference type="EMBL" id="MFC7286865.1"/>
    </source>
</evidence>
<dbReference type="CDD" id="cd07720">
    <property type="entry name" value="OPHC2-like_MBL-fold"/>
    <property type="match status" value="1"/>
</dbReference>
<gene>
    <name evidence="7" type="ORF">ACFQPC_02340</name>
</gene>
<evidence type="ECO:0000256" key="5">
    <source>
        <dbReference type="SAM" id="SignalP"/>
    </source>
</evidence>
<sequence length="320" mass="34414">MNISRFYKPVAPLAVLLAGMLIQTFATAAAPQVKTQAPGYYRIPIGSYEITALSDGTAELPVEKVLHEAPKKTTAALRKHFLSTPTEMSFNSFLINTGNKLILVDTGAGSLFGPTLGKLVDNLKAAGYQPEQVDEIYISHMHPDHIGGLGSDKLVFPNAIVYADKRDADYWLSASNMAKASSENKEFFAGAMSTVGQYAKAGKLKTFDGNTQLETGIKAVANYGHTPGHTIFVVENGGQKLVLLGDMVHIAAVQFDKPSVTISFDSDTKAARARRIAVFAEAAKQGYLLGASHLQFPGLGHIRAKGNAYEFVPVNYSIPH</sequence>
<dbReference type="PANTHER" id="PTHR42978:SF6">
    <property type="entry name" value="QUORUM-QUENCHING LACTONASE YTNP-RELATED"/>
    <property type="match status" value="1"/>
</dbReference>
<comment type="similarity">
    <text evidence="1">Belongs to the metallo-beta-lactamase superfamily.</text>
</comment>
<organism evidence="7 8">
    <name type="scientific">Herminiimonas glaciei</name>
    <dbReference type="NCBI Taxonomy" id="523788"/>
    <lineage>
        <taxon>Bacteria</taxon>
        <taxon>Pseudomonadati</taxon>
        <taxon>Pseudomonadota</taxon>
        <taxon>Betaproteobacteria</taxon>
        <taxon>Burkholderiales</taxon>
        <taxon>Oxalobacteraceae</taxon>
        <taxon>Herminiimonas</taxon>
    </lineage>
</organism>
<evidence type="ECO:0000256" key="1">
    <source>
        <dbReference type="ARBA" id="ARBA00007749"/>
    </source>
</evidence>
<evidence type="ECO:0000256" key="2">
    <source>
        <dbReference type="ARBA" id="ARBA00022723"/>
    </source>
</evidence>